<reference evidence="2" key="1">
    <citation type="submission" date="2007-07" db="EMBL/GenBank/DDBJ databases">
        <title>PCAP assembly of the Caenorhabditis remanei genome.</title>
        <authorList>
            <consortium name="The Caenorhabditis remanei Sequencing Consortium"/>
            <person name="Wilson R.K."/>
        </authorList>
    </citation>
    <scope>NUCLEOTIDE SEQUENCE [LARGE SCALE GENOMIC DNA]</scope>
    <source>
        <strain evidence="2">PB4641</strain>
    </source>
</reference>
<dbReference type="eggNOG" id="ENOG502TJ59">
    <property type="taxonomic scope" value="Eukaryota"/>
</dbReference>
<sequence length="139" mass="16327">MANFKVFILKYLLIYRLDQDRYHSTFKKKLRKLFISTCYFQQLFLKIKMLEYPITHPSSSLHHHHHYTPIPATSSGSLSDEDQRQKTTSNYRLIRRRIDEDEDDDYREGAESATSNTVLLMADTITGLLTQVYVLCSSD</sequence>
<feature type="region of interest" description="Disordered" evidence="1">
    <location>
        <begin position="72"/>
        <end position="94"/>
    </location>
</feature>
<evidence type="ECO:0000313" key="3">
    <source>
        <dbReference type="Proteomes" id="UP000008281"/>
    </source>
</evidence>
<dbReference type="EMBL" id="DS268460">
    <property type="protein sequence ID" value="EFP06169.1"/>
    <property type="molecule type" value="Genomic_DNA"/>
</dbReference>
<name>E3MNJ0_CAERE</name>
<dbReference type="InParanoid" id="E3MNJ0"/>
<evidence type="ECO:0000313" key="2">
    <source>
        <dbReference type="EMBL" id="EFP06169.1"/>
    </source>
</evidence>
<organism evidence="3">
    <name type="scientific">Caenorhabditis remanei</name>
    <name type="common">Caenorhabditis vulgaris</name>
    <dbReference type="NCBI Taxonomy" id="31234"/>
    <lineage>
        <taxon>Eukaryota</taxon>
        <taxon>Metazoa</taxon>
        <taxon>Ecdysozoa</taxon>
        <taxon>Nematoda</taxon>
        <taxon>Chromadorea</taxon>
        <taxon>Rhabditida</taxon>
        <taxon>Rhabditina</taxon>
        <taxon>Rhabditomorpha</taxon>
        <taxon>Rhabditoidea</taxon>
        <taxon>Rhabditidae</taxon>
        <taxon>Peloderinae</taxon>
        <taxon>Caenorhabditis</taxon>
    </lineage>
</organism>
<dbReference type="Proteomes" id="UP000008281">
    <property type="component" value="Unassembled WGS sequence"/>
</dbReference>
<dbReference type="HOGENOM" id="CLU_1847007_0_0_1"/>
<dbReference type="STRING" id="31234.E3MNJ0"/>
<keyword evidence="3" id="KW-1185">Reference proteome</keyword>
<proteinExistence type="predicted"/>
<protein>
    <submittedName>
        <fullName evidence="2">Uncharacterized protein</fullName>
    </submittedName>
</protein>
<gene>
    <name evidence="2" type="ORF">CRE_05877</name>
</gene>
<dbReference type="AlphaFoldDB" id="E3MNJ0"/>
<accession>E3MNJ0</accession>
<evidence type="ECO:0000256" key="1">
    <source>
        <dbReference type="SAM" id="MobiDB-lite"/>
    </source>
</evidence>